<reference evidence="1 2" key="1">
    <citation type="submission" date="2014-07" db="EMBL/GenBank/DDBJ databases">
        <title>Tepidicaulis marinum gen. nov., sp. nov., a novel marine bacterium denitrifying nitrate to nitrous oxide strictly under microaerobic conditions.</title>
        <authorList>
            <person name="Takeuchi M."/>
            <person name="Yamagishi T."/>
            <person name="Kamagata Y."/>
            <person name="Oshima K."/>
            <person name="Hattori M."/>
            <person name="Katayama T."/>
            <person name="Hanada S."/>
            <person name="Tamaki H."/>
            <person name="Marumo K."/>
            <person name="Maeda H."/>
            <person name="Nedachi M."/>
            <person name="Iwasaki W."/>
            <person name="Suwa Y."/>
            <person name="Sakata S."/>
        </authorList>
    </citation>
    <scope>NUCLEOTIDE SEQUENCE [LARGE SCALE GENOMIC DNA]</scope>
    <source>
        <strain evidence="1 2">MA2</strain>
    </source>
</reference>
<comment type="caution">
    <text evidence="1">The sequence shown here is derived from an EMBL/GenBank/DDBJ whole genome shotgun (WGS) entry which is preliminary data.</text>
</comment>
<dbReference type="Proteomes" id="UP000028702">
    <property type="component" value="Unassembled WGS sequence"/>
</dbReference>
<dbReference type="STRING" id="1333998.M2A_0040"/>
<proteinExistence type="predicted"/>
<gene>
    <name evidence="1" type="ORF">M2A_0040</name>
</gene>
<accession>A0A081B673</accession>
<evidence type="ECO:0000313" key="1">
    <source>
        <dbReference type="EMBL" id="GAK43541.1"/>
    </source>
</evidence>
<dbReference type="Gene3D" id="3.40.50.300">
    <property type="entry name" value="P-loop containing nucleotide triphosphate hydrolases"/>
    <property type="match status" value="1"/>
</dbReference>
<dbReference type="AlphaFoldDB" id="A0A081B673"/>
<sequence>MALINLTLQGKGGVGKSFVASLLAQYYAGKDVPLACYDTDPVNRTFAGYEAFNAETVLLGERPDELNPRYFDALVEKIMTAEEDAVVVIDNGASTFLPLLGYMVESQALEMITGSGHEVRLHTVLTGGQALNDTLQGLSQVLTYVPDVPVVVWLNEYFGRIERQNDKGEVQGFEQSGLYKQNKSRIHALVRLPEVRKETFGHDIEQMMRARLTFDEAVQHLDFPLMARQRLKMSWKAIHGAMDQAVL</sequence>
<protein>
    <submittedName>
        <fullName evidence="1">Transfer origin protein, TraL</fullName>
    </submittedName>
</protein>
<organism evidence="1 2">
    <name type="scientific">Tepidicaulis marinus</name>
    <dbReference type="NCBI Taxonomy" id="1333998"/>
    <lineage>
        <taxon>Bacteria</taxon>
        <taxon>Pseudomonadati</taxon>
        <taxon>Pseudomonadota</taxon>
        <taxon>Alphaproteobacteria</taxon>
        <taxon>Hyphomicrobiales</taxon>
        <taxon>Parvibaculaceae</taxon>
        <taxon>Tepidicaulis</taxon>
    </lineage>
</organism>
<dbReference type="RefSeq" id="WP_045441563.1">
    <property type="nucleotide sequence ID" value="NZ_BBIO01000001.1"/>
</dbReference>
<dbReference type="eggNOG" id="COG1192">
    <property type="taxonomic scope" value="Bacteria"/>
</dbReference>
<name>A0A081B673_9HYPH</name>
<dbReference type="SUPFAM" id="SSF52540">
    <property type="entry name" value="P-loop containing nucleoside triphosphate hydrolases"/>
    <property type="match status" value="1"/>
</dbReference>
<evidence type="ECO:0000313" key="2">
    <source>
        <dbReference type="Proteomes" id="UP000028702"/>
    </source>
</evidence>
<keyword evidence="2" id="KW-1185">Reference proteome</keyword>
<dbReference type="EMBL" id="BBIO01000001">
    <property type="protein sequence ID" value="GAK43541.1"/>
    <property type="molecule type" value="Genomic_DNA"/>
</dbReference>
<dbReference type="InterPro" id="IPR027417">
    <property type="entry name" value="P-loop_NTPase"/>
</dbReference>